<reference evidence="2 3" key="1">
    <citation type="submission" date="2018-06" db="EMBL/GenBank/DDBJ databases">
        <authorList>
            <consortium name="Pathogen Informatics"/>
            <person name="Doyle S."/>
        </authorList>
    </citation>
    <scope>NUCLEOTIDE SEQUENCE [LARGE SCALE GENOMIC DNA]</scope>
    <source>
        <strain evidence="2 3">NCTC13043</strain>
    </source>
</reference>
<evidence type="ECO:0000313" key="2">
    <source>
        <dbReference type="EMBL" id="SUC11202.1"/>
    </source>
</evidence>
<keyword evidence="1" id="KW-0732">Signal</keyword>
<sequence length="259" mass="30123">MKIKKNKKFKNNVLFLLVGLFVLSFFTACSQENSKEDEVIEPKKEEKEDTTNLDIREVTVELDQVKLADGMTFKDHPKREDIVKEISGIGLLFHLDKDGNPKPDKYNSANKFVVKTLKSEPNCVYRLMVSYPRNKNWGITGFSDNKLNYKLQHFFMNYINEDNREVWVKDPSKLPFTYIYSDLFWEDGLINPSPVGFYGFMQFLKPHTNFDLTIGLFYTGNKTKFNSDGTISPFWGPSSELSKKGKWLLKIKIPIEIED</sequence>
<feature type="chain" id="PRO_5017020400" description="Lipoprotein" evidence="1">
    <location>
        <begin position="31"/>
        <end position="259"/>
    </location>
</feature>
<evidence type="ECO:0000313" key="3">
    <source>
        <dbReference type="Proteomes" id="UP000254235"/>
    </source>
</evidence>
<name>A0A379EY20_9BACT</name>
<protein>
    <recommendedName>
        <fullName evidence="4">Lipoprotein</fullName>
    </recommendedName>
</protein>
<dbReference type="OrthoDB" id="1103139at2"/>
<dbReference type="RefSeq" id="WP_115082611.1">
    <property type="nucleotide sequence ID" value="NZ_JABZUL010000014.1"/>
</dbReference>
<evidence type="ECO:0000256" key="1">
    <source>
        <dbReference type="SAM" id="SignalP"/>
    </source>
</evidence>
<dbReference type="AlphaFoldDB" id="A0A379EY20"/>
<dbReference type="EMBL" id="UGTP01000001">
    <property type="protein sequence ID" value="SUC11202.1"/>
    <property type="molecule type" value="Genomic_DNA"/>
</dbReference>
<dbReference type="Proteomes" id="UP000254235">
    <property type="component" value="Unassembled WGS sequence"/>
</dbReference>
<evidence type="ECO:0008006" key="4">
    <source>
        <dbReference type="Google" id="ProtNLM"/>
    </source>
</evidence>
<dbReference type="GeneID" id="78569794"/>
<proteinExistence type="predicted"/>
<feature type="signal peptide" evidence="1">
    <location>
        <begin position="1"/>
        <end position="30"/>
    </location>
</feature>
<organism evidence="2 3">
    <name type="scientific">Prevotella pallens</name>
    <dbReference type="NCBI Taxonomy" id="60133"/>
    <lineage>
        <taxon>Bacteria</taxon>
        <taxon>Pseudomonadati</taxon>
        <taxon>Bacteroidota</taxon>
        <taxon>Bacteroidia</taxon>
        <taxon>Bacteroidales</taxon>
        <taxon>Prevotellaceae</taxon>
        <taxon>Prevotella</taxon>
    </lineage>
</organism>
<accession>A0A379EY20</accession>
<gene>
    <name evidence="2" type="ORF">NCTC13043_00044</name>
</gene>
<dbReference type="PROSITE" id="PS51257">
    <property type="entry name" value="PROKAR_LIPOPROTEIN"/>
    <property type="match status" value="1"/>
</dbReference>